<dbReference type="EMBL" id="JBJKFK010000140">
    <property type="protein sequence ID" value="KAL3319388.1"/>
    <property type="molecule type" value="Genomic_DNA"/>
</dbReference>
<name>A0ABD2QIL6_9PLAT</name>
<dbReference type="InterPro" id="IPR059117">
    <property type="entry name" value="APS_kinase_dom"/>
</dbReference>
<dbReference type="InterPro" id="IPR014729">
    <property type="entry name" value="Rossmann-like_a/b/a_fold"/>
</dbReference>
<dbReference type="Gene3D" id="3.40.50.300">
    <property type="entry name" value="P-loop containing nucleotide triphosphate hydrolases"/>
    <property type="match status" value="1"/>
</dbReference>
<keyword evidence="12" id="KW-0067">ATP-binding</keyword>
<evidence type="ECO:0000259" key="16">
    <source>
        <dbReference type="Pfam" id="PF01583"/>
    </source>
</evidence>
<feature type="domain" description="ATP-sulfurylase PUA-like" evidence="18">
    <location>
        <begin position="198"/>
        <end position="349"/>
    </location>
</feature>
<evidence type="ECO:0000256" key="6">
    <source>
        <dbReference type="ARBA" id="ARBA00022528"/>
    </source>
</evidence>
<evidence type="ECO:0000313" key="20">
    <source>
        <dbReference type="Proteomes" id="UP001626550"/>
    </source>
</evidence>
<keyword evidence="10" id="KW-0547">Nucleotide-binding</keyword>
<comment type="pathway">
    <text evidence="2">Sulfur metabolism; hydrogen sulfide biosynthesis; sulfite from sulfate: step 1/3.</text>
</comment>
<dbReference type="Pfam" id="PF01747">
    <property type="entry name" value="ATP-sulfurylase"/>
    <property type="match status" value="1"/>
</dbReference>
<dbReference type="InterPro" id="IPR015947">
    <property type="entry name" value="PUA-like_sf"/>
</dbReference>
<dbReference type="Pfam" id="PF01583">
    <property type="entry name" value="APS_kinase"/>
    <property type="match status" value="1"/>
</dbReference>
<dbReference type="Gene3D" id="3.40.50.620">
    <property type="entry name" value="HUPs"/>
    <property type="match status" value="1"/>
</dbReference>
<evidence type="ECO:0000256" key="15">
    <source>
        <dbReference type="ARBA" id="ARBA00049370"/>
    </source>
</evidence>
<evidence type="ECO:0000256" key="5">
    <source>
        <dbReference type="ARBA" id="ARBA00009290"/>
    </source>
</evidence>
<dbReference type="GO" id="GO:0016301">
    <property type="term" value="F:kinase activity"/>
    <property type="evidence" value="ECO:0007669"/>
    <property type="project" value="UniProtKB-KW"/>
</dbReference>
<evidence type="ECO:0000313" key="19">
    <source>
        <dbReference type="EMBL" id="KAL3319388.1"/>
    </source>
</evidence>
<evidence type="ECO:0000256" key="7">
    <source>
        <dbReference type="ARBA" id="ARBA00022640"/>
    </source>
</evidence>
<comment type="similarity">
    <text evidence="5">In the C-terminal section; belongs to the sulfate adenylyltransferase family.</text>
</comment>
<evidence type="ECO:0000259" key="18">
    <source>
        <dbReference type="Pfam" id="PF14306"/>
    </source>
</evidence>
<gene>
    <name evidence="19" type="primary">PAPSS2</name>
    <name evidence="19" type="ORF">Ciccas_001938</name>
</gene>
<keyword evidence="20" id="KW-1185">Reference proteome</keyword>
<dbReference type="FunFam" id="3.40.50.620:FF:000006">
    <property type="entry name" value="bifunctional 3'-phosphoadenosine 5'-phosphosulfate synthase 1"/>
    <property type="match status" value="1"/>
</dbReference>
<evidence type="ECO:0000256" key="11">
    <source>
        <dbReference type="ARBA" id="ARBA00022777"/>
    </source>
</evidence>
<dbReference type="InterPro" id="IPR025980">
    <property type="entry name" value="ATP-Sase_PUA-like_dom"/>
</dbReference>
<evidence type="ECO:0000256" key="3">
    <source>
        <dbReference type="ARBA" id="ARBA00005050"/>
    </source>
</evidence>
<feature type="domain" description="Sulphate adenylyltransferase catalytic" evidence="17">
    <location>
        <begin position="359"/>
        <end position="594"/>
    </location>
</feature>
<dbReference type="PANTHER" id="PTHR11055">
    <property type="entry name" value="BIFUNCTIONAL 3'-PHOSPHOADENOSINE 5'-PHOSPHOSULFATE SYNTHASE"/>
    <property type="match status" value="1"/>
</dbReference>
<evidence type="ECO:0000259" key="17">
    <source>
        <dbReference type="Pfam" id="PF01747"/>
    </source>
</evidence>
<keyword evidence="7" id="KW-0934">Plastid</keyword>
<dbReference type="Pfam" id="PF14306">
    <property type="entry name" value="PUA_2"/>
    <property type="match status" value="1"/>
</dbReference>
<evidence type="ECO:0000256" key="10">
    <source>
        <dbReference type="ARBA" id="ARBA00022741"/>
    </source>
</evidence>
<dbReference type="InterPro" id="IPR002650">
    <property type="entry name" value="Sulphate_adenylyltransferase"/>
</dbReference>
<evidence type="ECO:0000256" key="14">
    <source>
        <dbReference type="ARBA" id="ARBA00037980"/>
    </source>
</evidence>
<dbReference type="PANTHER" id="PTHR11055:SF1">
    <property type="entry name" value="PAPS SYNTHETASE, ISOFORM D"/>
    <property type="match status" value="1"/>
</dbReference>
<keyword evidence="9" id="KW-0548">Nucleotidyltransferase</keyword>
<dbReference type="SUPFAM" id="SSF88697">
    <property type="entry name" value="PUA domain-like"/>
    <property type="match status" value="1"/>
</dbReference>
<keyword evidence="6" id="KW-0150">Chloroplast</keyword>
<keyword evidence="13" id="KW-0809">Transit peptide</keyword>
<dbReference type="NCBIfam" id="TIGR00455">
    <property type="entry name" value="apsK"/>
    <property type="match status" value="1"/>
</dbReference>
<evidence type="ECO:0000256" key="2">
    <source>
        <dbReference type="ARBA" id="ARBA00005048"/>
    </source>
</evidence>
<evidence type="ECO:0000256" key="13">
    <source>
        <dbReference type="ARBA" id="ARBA00022946"/>
    </source>
</evidence>
<comment type="caution">
    <text evidence="19">The sequence shown here is derived from an EMBL/GenBank/DDBJ whole genome shotgun (WGS) entry which is preliminary data.</text>
</comment>
<keyword evidence="11" id="KW-0418">Kinase</keyword>
<evidence type="ECO:0000256" key="9">
    <source>
        <dbReference type="ARBA" id="ARBA00022695"/>
    </source>
</evidence>
<evidence type="ECO:0000256" key="8">
    <source>
        <dbReference type="ARBA" id="ARBA00022679"/>
    </source>
</evidence>
<comment type="pathway">
    <text evidence="3">Sulfur metabolism; sulfate assimilation.</text>
</comment>
<evidence type="ECO:0000256" key="4">
    <source>
        <dbReference type="ARBA" id="ARBA00007268"/>
    </source>
</evidence>
<accession>A0ABD2QIL6</accession>
<feature type="domain" description="APS kinase" evidence="16">
    <location>
        <begin position="20"/>
        <end position="161"/>
    </location>
</feature>
<dbReference type="GO" id="GO:0005524">
    <property type="term" value="F:ATP binding"/>
    <property type="evidence" value="ECO:0007669"/>
    <property type="project" value="UniProtKB-KW"/>
</dbReference>
<dbReference type="InterPro" id="IPR002891">
    <property type="entry name" value="APS"/>
</dbReference>
<dbReference type="SUPFAM" id="SSF52374">
    <property type="entry name" value="Nucleotidylyl transferase"/>
    <property type="match status" value="1"/>
</dbReference>
<evidence type="ECO:0000256" key="1">
    <source>
        <dbReference type="ARBA" id="ARBA00004229"/>
    </source>
</evidence>
<organism evidence="19 20">
    <name type="scientific">Cichlidogyrus casuarinus</name>
    <dbReference type="NCBI Taxonomy" id="1844966"/>
    <lineage>
        <taxon>Eukaryota</taxon>
        <taxon>Metazoa</taxon>
        <taxon>Spiralia</taxon>
        <taxon>Lophotrochozoa</taxon>
        <taxon>Platyhelminthes</taxon>
        <taxon>Monogenea</taxon>
        <taxon>Monopisthocotylea</taxon>
        <taxon>Dactylogyridea</taxon>
        <taxon>Ancyrocephalidae</taxon>
        <taxon>Cichlidogyrus</taxon>
    </lineage>
</organism>
<evidence type="ECO:0000256" key="12">
    <source>
        <dbReference type="ARBA" id="ARBA00022840"/>
    </source>
</evidence>
<sequence length="601" mass="67481">MFISLKAKTGICSTYFSFRLSGAGKTTIAFAVEQRLTQMGLQCYSLDGDNIRQALNQDLSFSEEDREENNRRIGEVAKLFADSGTLLLCYVIAHFQNRDIARQLHHRAKLPFFEIYVNAPIDICQARDPKGLYAKAKDGLIANFTGVSADYEPPIVADFELKTDIYSVDECVDQLILFLQKQGVLLLANSENSVFQPKELFVNPDKLEALRQEMLYLPNLAISDVDLQWIQVLSEGWAVPLTGFMREKEYLEVLHFGGIKIGRHFHNLTIPIVLAVTDDQYSVLSNACAFVLAHCDKSVAVLRNPEFYRHRKEERVCRTFGTSHPEHPGIKLILNEGDWLVGGDLEVLDRIRWNDDLDDYRLTPRELRDLFSTMKASHDSLIGQLGCADSVFAFQLRNPIHNGHALLMQETRKKLLEEQGFKNPVLLLHPLGGWTKDDDVPLKTRILQHLACIEDGVLDKDSTVLAILPSPMLYAGPKEVQWHARCRLVAGANFYIVGRDPAGLPHPGKPGEDLYESTHGGKVLSAAPGLEGLSILPFTVAAYDTKAKKMALFDSARKEDFLFISGTKMRSLAKSGESPPDGFMAPKAWTILRDYYQSLQI</sequence>
<dbReference type="Gene3D" id="3.10.400.10">
    <property type="entry name" value="Sulfate adenylyltransferase"/>
    <property type="match status" value="1"/>
</dbReference>
<proteinExistence type="inferred from homology"/>
<dbReference type="InterPro" id="IPR027417">
    <property type="entry name" value="P-loop_NTPase"/>
</dbReference>
<protein>
    <submittedName>
        <fullName evidence="19">Bifunctional 3'-phosphoadenosine 5'-phosphosulfate synthase 2</fullName>
    </submittedName>
</protein>
<comment type="similarity">
    <text evidence="14">Belongs to the sulfate adenylyltransferase family.</text>
</comment>
<dbReference type="Proteomes" id="UP001626550">
    <property type="component" value="Unassembled WGS sequence"/>
</dbReference>
<dbReference type="GO" id="GO:0004781">
    <property type="term" value="F:sulfate adenylyltransferase (ATP) activity"/>
    <property type="evidence" value="ECO:0007669"/>
    <property type="project" value="UniProtKB-EC"/>
</dbReference>
<reference evidence="19 20" key="1">
    <citation type="submission" date="2024-11" db="EMBL/GenBank/DDBJ databases">
        <title>Adaptive evolution of stress response genes in parasites aligns with host niche diversity.</title>
        <authorList>
            <person name="Hahn C."/>
            <person name="Resl P."/>
        </authorList>
    </citation>
    <scope>NUCLEOTIDE SEQUENCE [LARGE SCALE GENOMIC DNA]</scope>
    <source>
        <strain evidence="19">EGGRZ-B1_66</strain>
        <tissue evidence="19">Body</tissue>
    </source>
</reference>
<dbReference type="CDD" id="cd02027">
    <property type="entry name" value="APSK"/>
    <property type="match status" value="1"/>
</dbReference>
<dbReference type="CDD" id="cd00517">
    <property type="entry name" value="ATPS"/>
    <property type="match status" value="1"/>
</dbReference>
<keyword evidence="8" id="KW-0808">Transferase</keyword>
<dbReference type="GO" id="GO:0006790">
    <property type="term" value="P:sulfur compound metabolic process"/>
    <property type="evidence" value="ECO:0007669"/>
    <property type="project" value="UniProtKB-ARBA"/>
</dbReference>
<dbReference type="SUPFAM" id="SSF52540">
    <property type="entry name" value="P-loop containing nucleoside triphosphate hydrolases"/>
    <property type="match status" value="1"/>
</dbReference>
<dbReference type="FunFam" id="3.10.400.10:FF:000002">
    <property type="entry name" value="ATP sulfurylase 2"/>
    <property type="match status" value="1"/>
</dbReference>
<dbReference type="NCBIfam" id="NF003013">
    <property type="entry name" value="PRK03846.1"/>
    <property type="match status" value="1"/>
</dbReference>
<comment type="subcellular location">
    <subcellularLocation>
        <location evidence="1">Plastid</location>
        <location evidence="1">Chloroplast</location>
    </subcellularLocation>
</comment>
<dbReference type="AlphaFoldDB" id="A0ABD2QIL6"/>
<comment type="catalytic activity">
    <reaction evidence="15">
        <text>sulfate + ATP + H(+) = adenosine 5'-phosphosulfate + diphosphate</text>
        <dbReference type="Rhea" id="RHEA:18133"/>
        <dbReference type="ChEBI" id="CHEBI:15378"/>
        <dbReference type="ChEBI" id="CHEBI:16189"/>
        <dbReference type="ChEBI" id="CHEBI:30616"/>
        <dbReference type="ChEBI" id="CHEBI:33019"/>
        <dbReference type="ChEBI" id="CHEBI:58243"/>
        <dbReference type="EC" id="2.7.7.4"/>
    </reaction>
</comment>
<dbReference type="InterPro" id="IPR024951">
    <property type="entry name" value="Sulfurylase_cat_dom"/>
</dbReference>
<comment type="similarity">
    <text evidence="4">In the N-terminal section; belongs to the APS kinase family.</text>
</comment>